<keyword evidence="3" id="KW-0238">DNA-binding</keyword>
<dbReference type="RefSeq" id="WP_345320561.1">
    <property type="nucleotide sequence ID" value="NZ_BAABGA010000017.1"/>
</dbReference>
<keyword evidence="1" id="KW-0805">Transcription regulation</keyword>
<evidence type="ECO:0000256" key="2">
    <source>
        <dbReference type="ARBA" id="ARBA00023082"/>
    </source>
</evidence>
<evidence type="ECO:0000256" key="3">
    <source>
        <dbReference type="ARBA" id="ARBA00023125"/>
    </source>
</evidence>
<dbReference type="InterPro" id="IPR013325">
    <property type="entry name" value="RNA_pol_sigma_r2"/>
</dbReference>
<keyword evidence="6" id="KW-1185">Reference proteome</keyword>
<organism evidence="5 6">
    <name type="scientific">Novipirellula rosea</name>
    <dbReference type="NCBI Taxonomy" id="1031540"/>
    <lineage>
        <taxon>Bacteria</taxon>
        <taxon>Pseudomonadati</taxon>
        <taxon>Planctomycetota</taxon>
        <taxon>Planctomycetia</taxon>
        <taxon>Pirellulales</taxon>
        <taxon>Pirellulaceae</taxon>
        <taxon>Novipirellula</taxon>
    </lineage>
</organism>
<evidence type="ECO:0000256" key="1">
    <source>
        <dbReference type="ARBA" id="ARBA00023015"/>
    </source>
</evidence>
<dbReference type="PANTHER" id="PTHR43133:SF8">
    <property type="entry name" value="RNA POLYMERASE SIGMA FACTOR HI_1459-RELATED"/>
    <property type="match status" value="1"/>
</dbReference>
<evidence type="ECO:0000256" key="4">
    <source>
        <dbReference type="ARBA" id="ARBA00023163"/>
    </source>
</evidence>
<keyword evidence="4" id="KW-0804">Transcription</keyword>
<dbReference type="EMBL" id="BAABGA010000017">
    <property type="protein sequence ID" value="GAA4449190.1"/>
    <property type="molecule type" value="Genomic_DNA"/>
</dbReference>
<dbReference type="PANTHER" id="PTHR43133">
    <property type="entry name" value="RNA POLYMERASE ECF-TYPE SIGMA FACTO"/>
    <property type="match status" value="1"/>
</dbReference>
<proteinExistence type="predicted"/>
<dbReference type="InterPro" id="IPR039425">
    <property type="entry name" value="RNA_pol_sigma-70-like"/>
</dbReference>
<sequence>MTPWPTPHPLLISEIGDLANHTAWQRFDALYRPVIYRFARRHGLDHHAADEVVSDVIRRVARAASRWHRHCDDASREKPPERFAAWLNRVSRNSLVNVVCRDLNHRGIGGTTHQMTLESRPAATEDSRHDWENDRQRVLIRLAADAIRDDYDHASWDAFWATHVEGESIDSVTQRLGKSRGAIYAIRSRIVRRLREQVQQIEAEEDRS</sequence>
<reference evidence="6" key="1">
    <citation type="journal article" date="2019" name="Int. J. Syst. Evol. Microbiol.">
        <title>The Global Catalogue of Microorganisms (GCM) 10K type strain sequencing project: providing services to taxonomists for standard genome sequencing and annotation.</title>
        <authorList>
            <consortium name="The Broad Institute Genomics Platform"/>
            <consortium name="The Broad Institute Genome Sequencing Center for Infectious Disease"/>
            <person name="Wu L."/>
            <person name="Ma J."/>
        </authorList>
    </citation>
    <scope>NUCLEOTIDE SEQUENCE [LARGE SCALE GENOMIC DNA]</scope>
    <source>
        <strain evidence="6">JCM 17759</strain>
    </source>
</reference>
<accession>A0ABP8MHE2</accession>
<evidence type="ECO:0000313" key="6">
    <source>
        <dbReference type="Proteomes" id="UP001500840"/>
    </source>
</evidence>
<gene>
    <name evidence="5" type="ORF">GCM10023156_13400</name>
</gene>
<dbReference type="SUPFAM" id="SSF88946">
    <property type="entry name" value="Sigma2 domain of RNA polymerase sigma factors"/>
    <property type="match status" value="1"/>
</dbReference>
<evidence type="ECO:0008006" key="7">
    <source>
        <dbReference type="Google" id="ProtNLM"/>
    </source>
</evidence>
<dbReference type="Gene3D" id="1.10.1740.10">
    <property type="match status" value="1"/>
</dbReference>
<dbReference type="Proteomes" id="UP001500840">
    <property type="component" value="Unassembled WGS sequence"/>
</dbReference>
<protein>
    <recommendedName>
        <fullName evidence="7">RNA polymerase sigma factor RpoE</fullName>
    </recommendedName>
</protein>
<comment type="caution">
    <text evidence="5">The sequence shown here is derived from an EMBL/GenBank/DDBJ whole genome shotgun (WGS) entry which is preliminary data.</text>
</comment>
<keyword evidence="2" id="KW-0731">Sigma factor</keyword>
<evidence type="ECO:0000313" key="5">
    <source>
        <dbReference type="EMBL" id="GAA4449190.1"/>
    </source>
</evidence>
<name>A0ABP8MHE2_9BACT</name>